<accession>A0ABX2K952</accession>
<comment type="caution">
    <text evidence="1">The sequence shown here is derived from an EMBL/GenBank/DDBJ whole genome shotgun (WGS) entry which is preliminary data.</text>
</comment>
<name>A0ABX2K952_9PROT</name>
<reference evidence="1 2" key="1">
    <citation type="submission" date="2019-10" db="EMBL/GenBank/DDBJ databases">
        <title>Genome sequence of Azospirillum melinis.</title>
        <authorList>
            <person name="Ambrosini A."/>
            <person name="Sant'Anna F.H."/>
            <person name="Cassan F.D."/>
            <person name="Souza E.M."/>
            <person name="Passaglia L.M.P."/>
        </authorList>
    </citation>
    <scope>NUCLEOTIDE SEQUENCE [LARGE SCALE GENOMIC DNA]</scope>
    <source>
        <strain evidence="1 2">TMCY0552</strain>
    </source>
</reference>
<protein>
    <recommendedName>
        <fullName evidence="3">DUF1320 domain-containing protein</fullName>
    </recommendedName>
</protein>
<gene>
    <name evidence="1" type="ORF">GBZ48_10555</name>
</gene>
<evidence type="ECO:0000313" key="2">
    <source>
        <dbReference type="Proteomes" id="UP000605086"/>
    </source>
</evidence>
<dbReference type="EMBL" id="WHOS01000011">
    <property type="protein sequence ID" value="NUA99733.1"/>
    <property type="molecule type" value="Genomic_DNA"/>
</dbReference>
<dbReference type="RefSeq" id="WP_174471011.1">
    <property type="nucleotide sequence ID" value="NZ_JAGINN010000002.1"/>
</dbReference>
<sequence>MDDVTLQKTIRLPLAVAVAVAREAKEYGFEEADYLAHLIAQAVTPTLHNINPDAAKQVEAEAAIKMKAIDLARELCPAGAPAAAFADVTLRVFQRIRTDPALQSIYLQAIGNRPGDERGNPLKARLNRTLGASIKTAVDGRPQKVGGNPVKIQVSGEYIFSFTPLEPSSDAQ</sequence>
<proteinExistence type="predicted"/>
<organism evidence="1 2">
    <name type="scientific">Azospirillum melinis</name>
    <dbReference type="NCBI Taxonomy" id="328839"/>
    <lineage>
        <taxon>Bacteria</taxon>
        <taxon>Pseudomonadati</taxon>
        <taxon>Pseudomonadota</taxon>
        <taxon>Alphaproteobacteria</taxon>
        <taxon>Rhodospirillales</taxon>
        <taxon>Azospirillaceae</taxon>
        <taxon>Azospirillum</taxon>
    </lineage>
</organism>
<evidence type="ECO:0000313" key="1">
    <source>
        <dbReference type="EMBL" id="NUA99733.1"/>
    </source>
</evidence>
<dbReference type="Proteomes" id="UP000605086">
    <property type="component" value="Unassembled WGS sequence"/>
</dbReference>
<keyword evidence="2" id="KW-1185">Reference proteome</keyword>
<evidence type="ECO:0008006" key="3">
    <source>
        <dbReference type="Google" id="ProtNLM"/>
    </source>
</evidence>